<dbReference type="SUPFAM" id="SSF159275">
    <property type="entry name" value="PA1994-like"/>
    <property type="match status" value="1"/>
</dbReference>
<dbReference type="RefSeq" id="WP_120705321.1">
    <property type="nucleotide sequence ID" value="NZ_CP032694.1"/>
</dbReference>
<evidence type="ECO:0000313" key="2">
    <source>
        <dbReference type="Proteomes" id="UP000282195"/>
    </source>
</evidence>
<dbReference type="OrthoDB" id="7347529at2"/>
<evidence type="ECO:0000313" key="1">
    <source>
        <dbReference type="EMBL" id="AYG60336.1"/>
    </source>
</evidence>
<dbReference type="AlphaFoldDB" id="A0A387FYT1"/>
<keyword evidence="2" id="KW-1185">Reference proteome</keyword>
<accession>A0A387FYT1</accession>
<sequence>MAFRPLLPTTVRWRPLEGDGLEHLTIGPIDVATGAAIRACGTIIGGRDGSPYGVFYHIDCTADWSVLSFTIETTDGRRLALLSDGKGHWHTEDGIALPQFDGCVDIDLYGSPFTNSLPIHRLELTPEAGTAKLSMLYVPFDSFVPVRDGQRYTCITPEKLYRYAAEDRAFTVELPVDADGLVIDYPIYFKRVDI</sequence>
<dbReference type="Pfam" id="PF06475">
    <property type="entry name" value="Glycolipid_bind"/>
    <property type="match status" value="1"/>
</dbReference>
<gene>
    <name evidence="1" type="ORF">CCGE525_17100</name>
</gene>
<dbReference type="KEGG" id="rjg:CCGE525_17100"/>
<protein>
    <submittedName>
        <fullName evidence="1">Transcriptional regulator</fullName>
    </submittedName>
</protein>
<dbReference type="InterPro" id="IPR009467">
    <property type="entry name" value="Glycolipid-bd_prot_put"/>
</dbReference>
<organism evidence="1 2">
    <name type="scientific">Rhizobium jaguaris</name>
    <dbReference type="NCBI Taxonomy" id="1312183"/>
    <lineage>
        <taxon>Bacteria</taxon>
        <taxon>Pseudomonadati</taxon>
        <taxon>Pseudomonadota</taxon>
        <taxon>Alphaproteobacteria</taxon>
        <taxon>Hyphomicrobiales</taxon>
        <taxon>Rhizobiaceae</taxon>
        <taxon>Rhizobium/Agrobacterium group</taxon>
        <taxon>Rhizobium</taxon>
    </lineage>
</organism>
<reference evidence="1 2" key="1">
    <citation type="submission" date="2018-10" db="EMBL/GenBank/DDBJ databases">
        <title>Rhizobium etli, R. leguminosarum and a new Rhizobium genospecies from Phaseolus dumosus.</title>
        <authorList>
            <person name="Ramirez-Puebla S.T."/>
            <person name="Rogel-Hernandez M.A."/>
            <person name="Guerrero G."/>
            <person name="Ormeno-Orrillo E."/>
            <person name="Martinez-Romero J.C."/>
            <person name="Negrete-Yankelevich S."/>
            <person name="Martinez-Romero E."/>
        </authorList>
    </citation>
    <scope>NUCLEOTIDE SEQUENCE [LARGE SCALE GENOMIC DNA]</scope>
    <source>
        <strain evidence="1 2">CCGE525</strain>
    </source>
</reference>
<dbReference type="EMBL" id="CP032694">
    <property type="protein sequence ID" value="AYG60336.1"/>
    <property type="molecule type" value="Genomic_DNA"/>
</dbReference>
<proteinExistence type="predicted"/>
<dbReference type="Proteomes" id="UP000282195">
    <property type="component" value="Chromosome"/>
</dbReference>
<name>A0A387FYT1_9HYPH</name>